<protein>
    <submittedName>
        <fullName evidence="2">Uncharacterized protein LOC127744881</fullName>
    </submittedName>
</protein>
<accession>A0A9C6TBS8</accession>
<evidence type="ECO:0000313" key="2">
    <source>
        <dbReference type="RefSeq" id="XP_052113666.1"/>
    </source>
</evidence>
<organism evidence="1 2">
    <name type="scientific">Arachis duranensis</name>
    <name type="common">Wild peanut</name>
    <dbReference type="NCBI Taxonomy" id="130453"/>
    <lineage>
        <taxon>Eukaryota</taxon>
        <taxon>Viridiplantae</taxon>
        <taxon>Streptophyta</taxon>
        <taxon>Embryophyta</taxon>
        <taxon>Tracheophyta</taxon>
        <taxon>Spermatophyta</taxon>
        <taxon>Magnoliopsida</taxon>
        <taxon>eudicotyledons</taxon>
        <taxon>Gunneridae</taxon>
        <taxon>Pentapetalae</taxon>
        <taxon>rosids</taxon>
        <taxon>fabids</taxon>
        <taxon>Fabales</taxon>
        <taxon>Fabaceae</taxon>
        <taxon>Papilionoideae</taxon>
        <taxon>50 kb inversion clade</taxon>
        <taxon>dalbergioids sensu lato</taxon>
        <taxon>Dalbergieae</taxon>
        <taxon>Pterocarpus clade</taxon>
        <taxon>Arachis</taxon>
    </lineage>
</organism>
<name>A0A9C6TBS8_ARADU</name>
<evidence type="ECO:0000313" key="1">
    <source>
        <dbReference type="Proteomes" id="UP000515211"/>
    </source>
</evidence>
<dbReference type="AlphaFoldDB" id="A0A9C6TBS8"/>
<reference evidence="2" key="2">
    <citation type="submission" date="2025-08" db="UniProtKB">
        <authorList>
            <consortium name="RefSeq"/>
        </authorList>
    </citation>
    <scope>IDENTIFICATION</scope>
    <source>
        <tissue evidence="2">Whole plant</tissue>
    </source>
</reference>
<dbReference type="GeneID" id="127744881"/>
<keyword evidence="1" id="KW-1185">Reference proteome</keyword>
<dbReference type="RefSeq" id="XP_052113666.1">
    <property type="nucleotide sequence ID" value="XM_052257706.1"/>
</dbReference>
<reference evidence="1" key="1">
    <citation type="journal article" date="2016" name="Nat. Genet.">
        <title>The genome sequences of Arachis duranensis and Arachis ipaensis, the diploid ancestors of cultivated peanut.</title>
        <authorList>
            <person name="Bertioli D.J."/>
            <person name="Cannon S.B."/>
            <person name="Froenicke L."/>
            <person name="Huang G."/>
            <person name="Farmer A.D."/>
            <person name="Cannon E.K."/>
            <person name="Liu X."/>
            <person name="Gao D."/>
            <person name="Clevenger J."/>
            <person name="Dash S."/>
            <person name="Ren L."/>
            <person name="Moretzsohn M.C."/>
            <person name="Shirasawa K."/>
            <person name="Huang W."/>
            <person name="Vidigal B."/>
            <person name="Abernathy B."/>
            <person name="Chu Y."/>
            <person name="Niederhuth C.E."/>
            <person name="Umale P."/>
            <person name="Araujo A.C."/>
            <person name="Kozik A."/>
            <person name="Kim K.D."/>
            <person name="Burow M.D."/>
            <person name="Varshney R.K."/>
            <person name="Wang X."/>
            <person name="Zhang X."/>
            <person name="Barkley N."/>
            <person name="Guimaraes P.M."/>
            <person name="Isobe S."/>
            <person name="Guo B."/>
            <person name="Liao B."/>
            <person name="Stalker H.T."/>
            <person name="Schmitz R.J."/>
            <person name="Scheffler B.E."/>
            <person name="Leal-Bertioli S.C."/>
            <person name="Xun X."/>
            <person name="Jackson S.A."/>
            <person name="Michelmore R."/>
            <person name="Ozias-Akins P."/>
        </authorList>
    </citation>
    <scope>NUCLEOTIDE SEQUENCE [LARGE SCALE GENOMIC DNA]</scope>
    <source>
        <strain evidence="1">cv. V14167</strain>
    </source>
</reference>
<dbReference type="KEGG" id="adu:127744881"/>
<gene>
    <name evidence="2" type="primary">LOC127744881</name>
</gene>
<sequence length="182" mass="20147">MTALWRAKRGVSDTVVDCGVVECGVWRELLSGLGVQVRLAWSSTWGCDKKARRFNRDTSTNLHADPFQILHQWRISALVQSHRTSVAPLPGSSPSHPFQWIFSVTLSSVPPPPPPSPLLPLFDCSSEFSSSSAAATTACVARSLSIIPCIARAPSLLLLRVQFFCANFSFYHMLVSRNRWFS</sequence>
<proteinExistence type="predicted"/>
<dbReference type="Proteomes" id="UP000515211">
    <property type="component" value="Chromosome 2"/>
</dbReference>